<dbReference type="OrthoDB" id="9775851at2"/>
<evidence type="ECO:0000313" key="6">
    <source>
        <dbReference type="Proteomes" id="UP000241346"/>
    </source>
</evidence>
<dbReference type="PROSITE" id="PS51257">
    <property type="entry name" value="PROKAR_LIPOPROTEIN"/>
    <property type="match status" value="1"/>
</dbReference>
<comment type="similarity">
    <text evidence="1 3">Belongs to the type-B carboxylesterase/lipase family.</text>
</comment>
<dbReference type="GO" id="GO:0016787">
    <property type="term" value="F:hydrolase activity"/>
    <property type="evidence" value="ECO:0007669"/>
    <property type="project" value="UniProtKB-KW"/>
</dbReference>
<sequence length="657" mass="72025">MKNYSRSIIATGIALALVACNNDSSVSGKDNLEPSNITVQIGDTQVKGLNEYIGITNLDNQAETVSIEAFKGIRYATANRFEHSQLVEPSQGVIDATAFGDICPQAGREGMPQSEDCLSLNIWRPAGTSEQDTLPVYVFIHGGSFESGAGSLPLNQGDTIVAQSVSDVRSDLGGRDQPFIAVTLNYRLGLLGSLWVDGKKSENQAGGNYGIGDQKRALEWVNKHIQSFGGNSNNVTVFGESAGAMSIGILQQDPVVAGGEDLNDPEHNGYYQRAIMQSNPYGIPYKSYCSAKKINDDIINILEERSIHDLSTSEILELQGKVKGNLLSYLRSFRPTPSGFLPFAPYIESKARGTSCQTTSKITGEHLKSQPIDTKFNVPTVVGFNTDESNIFTSMFEALLYANIKDNNGSYIFGEDIVLDNGLDVRKFIDSESVGGFYSLLIKVFFGGTVNVNGIPFPISCDILNIGNCKGDTLLEDFDAYQASPGDTLQMSSENVRKTRMLANDMLFTCPTRKALQAQQGGEHNVVMYQFEHESQFNFWPFSASPLAALSCQNLDGTVKGKACHAAELPYVFNKAMNIKGEKVLTNAADKKLMAHMSRKWFSDSLFSNDVSWDKNSDNNDKFIKINANGFELNNYWDQSYNASRCAELEDKGMLNF</sequence>
<dbReference type="Gene3D" id="3.40.50.1820">
    <property type="entry name" value="alpha/beta hydrolase"/>
    <property type="match status" value="1"/>
</dbReference>
<dbReference type="Proteomes" id="UP000241346">
    <property type="component" value="Unassembled WGS sequence"/>
</dbReference>
<accession>A0A2T3NHB0</accession>
<evidence type="ECO:0000256" key="1">
    <source>
        <dbReference type="ARBA" id="ARBA00005964"/>
    </source>
</evidence>
<name>A0A2T3NHB0_9GAMM</name>
<dbReference type="Pfam" id="PF00135">
    <property type="entry name" value="COesterase"/>
    <property type="match status" value="1"/>
</dbReference>
<organism evidence="5 6">
    <name type="scientific">Photobacterium rosenbergii</name>
    <dbReference type="NCBI Taxonomy" id="294936"/>
    <lineage>
        <taxon>Bacteria</taxon>
        <taxon>Pseudomonadati</taxon>
        <taxon>Pseudomonadota</taxon>
        <taxon>Gammaproteobacteria</taxon>
        <taxon>Vibrionales</taxon>
        <taxon>Vibrionaceae</taxon>
        <taxon>Photobacterium</taxon>
    </lineage>
</organism>
<evidence type="ECO:0000256" key="2">
    <source>
        <dbReference type="ARBA" id="ARBA00022801"/>
    </source>
</evidence>
<feature type="domain" description="Carboxylesterase type B" evidence="4">
    <location>
        <begin position="61"/>
        <end position="631"/>
    </location>
</feature>
<reference evidence="5 6" key="1">
    <citation type="submission" date="2018-03" db="EMBL/GenBank/DDBJ databases">
        <title>Whole genome sequencing of Histamine producing bacteria.</title>
        <authorList>
            <person name="Butler K."/>
        </authorList>
    </citation>
    <scope>NUCLEOTIDE SEQUENCE [LARGE SCALE GENOMIC DNA]</scope>
    <source>
        <strain evidence="5 6">DSM 19138</strain>
    </source>
</reference>
<keyword evidence="2 3" id="KW-0378">Hydrolase</keyword>
<dbReference type="PANTHER" id="PTHR11559">
    <property type="entry name" value="CARBOXYLESTERASE"/>
    <property type="match status" value="1"/>
</dbReference>
<protein>
    <recommendedName>
        <fullName evidence="3">Carboxylic ester hydrolase</fullName>
        <ecNumber evidence="3">3.1.1.-</ecNumber>
    </recommendedName>
</protein>
<dbReference type="EC" id="3.1.1.-" evidence="3"/>
<dbReference type="InterPro" id="IPR002018">
    <property type="entry name" value="CarbesteraseB"/>
</dbReference>
<dbReference type="AlphaFoldDB" id="A0A2T3NHB0"/>
<dbReference type="InterPro" id="IPR019826">
    <property type="entry name" value="Carboxylesterase_B_AS"/>
</dbReference>
<dbReference type="InterPro" id="IPR050309">
    <property type="entry name" value="Type-B_Carboxylest/Lipase"/>
</dbReference>
<dbReference type="EMBL" id="PYMB01000002">
    <property type="protein sequence ID" value="PSW14350.1"/>
    <property type="molecule type" value="Genomic_DNA"/>
</dbReference>
<comment type="caution">
    <text evidence="5">The sequence shown here is derived from an EMBL/GenBank/DDBJ whole genome shotgun (WGS) entry which is preliminary data.</text>
</comment>
<evidence type="ECO:0000259" key="4">
    <source>
        <dbReference type="Pfam" id="PF00135"/>
    </source>
</evidence>
<gene>
    <name evidence="5" type="ORF">C9J01_07895</name>
</gene>
<evidence type="ECO:0000256" key="3">
    <source>
        <dbReference type="RuleBase" id="RU361235"/>
    </source>
</evidence>
<dbReference type="SUPFAM" id="SSF53474">
    <property type="entry name" value="alpha/beta-Hydrolases"/>
    <property type="match status" value="1"/>
</dbReference>
<dbReference type="PROSITE" id="PS00122">
    <property type="entry name" value="CARBOXYLESTERASE_B_1"/>
    <property type="match status" value="1"/>
</dbReference>
<proteinExistence type="inferred from homology"/>
<dbReference type="RefSeq" id="WP_107297595.1">
    <property type="nucleotide sequence ID" value="NZ_PYMB01000002.1"/>
</dbReference>
<dbReference type="InterPro" id="IPR029058">
    <property type="entry name" value="AB_hydrolase_fold"/>
</dbReference>
<evidence type="ECO:0000313" key="5">
    <source>
        <dbReference type="EMBL" id="PSW14350.1"/>
    </source>
</evidence>